<gene>
    <name evidence="2" type="ORF">FHR36_003134</name>
</gene>
<sequence length="135" mass="13968">MRLTGRLGSGADEWSCPACGRRIALRRPPHPEITVLDPGDEGAVHIGVLEPDSAAAAAAAEKYGVGPIQEIPRPPRTAGSRRRDRAAAAESGAGSNSDSGSEATGSDSEPDAEPDAADRRWLAEIGIDWDGDEAA</sequence>
<comment type="caution">
    <text evidence="2">The sequence shown here is derived from an EMBL/GenBank/DDBJ whole genome shotgun (WGS) entry which is preliminary data.</text>
</comment>
<organism evidence="2 3">
    <name type="scientific">Kitasatospora paracochleata</name>
    <dbReference type="NCBI Taxonomy" id="58354"/>
    <lineage>
        <taxon>Bacteria</taxon>
        <taxon>Bacillati</taxon>
        <taxon>Actinomycetota</taxon>
        <taxon>Actinomycetes</taxon>
        <taxon>Kitasatosporales</taxon>
        <taxon>Streptomycetaceae</taxon>
        <taxon>Kitasatospora</taxon>
    </lineage>
</organism>
<dbReference type="Proteomes" id="UP001206483">
    <property type="component" value="Unassembled WGS sequence"/>
</dbReference>
<evidence type="ECO:0000313" key="2">
    <source>
        <dbReference type="EMBL" id="MCP2310001.1"/>
    </source>
</evidence>
<dbReference type="EMBL" id="JAMZDX010000003">
    <property type="protein sequence ID" value="MCP2310001.1"/>
    <property type="molecule type" value="Genomic_DNA"/>
</dbReference>
<accession>A0ABT1IZN2</accession>
<keyword evidence="3" id="KW-1185">Reference proteome</keyword>
<protein>
    <submittedName>
        <fullName evidence="2">Uncharacterized protein</fullName>
    </submittedName>
</protein>
<feature type="region of interest" description="Disordered" evidence="1">
    <location>
        <begin position="60"/>
        <end position="135"/>
    </location>
</feature>
<name>A0ABT1IZN2_9ACTN</name>
<dbReference type="RefSeq" id="WP_253799467.1">
    <property type="nucleotide sequence ID" value="NZ_BAAAUB010000072.1"/>
</dbReference>
<evidence type="ECO:0000256" key="1">
    <source>
        <dbReference type="SAM" id="MobiDB-lite"/>
    </source>
</evidence>
<proteinExistence type="predicted"/>
<evidence type="ECO:0000313" key="3">
    <source>
        <dbReference type="Proteomes" id="UP001206483"/>
    </source>
</evidence>
<feature type="compositionally biased region" description="Low complexity" evidence="1">
    <location>
        <begin position="88"/>
        <end position="107"/>
    </location>
</feature>
<reference evidence="2 3" key="1">
    <citation type="submission" date="2022-06" db="EMBL/GenBank/DDBJ databases">
        <title>Sequencing the genomes of 1000 actinobacteria strains.</title>
        <authorList>
            <person name="Klenk H.-P."/>
        </authorList>
    </citation>
    <scope>NUCLEOTIDE SEQUENCE [LARGE SCALE GENOMIC DNA]</scope>
    <source>
        <strain evidence="2 3">DSM 41656</strain>
    </source>
</reference>